<dbReference type="InterPro" id="IPR009072">
    <property type="entry name" value="Histone-fold"/>
</dbReference>
<dbReference type="AlphaFoldDB" id="A0ABC8WFV4"/>
<evidence type="ECO:0000313" key="17">
    <source>
        <dbReference type="Proteomes" id="UP001497457"/>
    </source>
</evidence>
<dbReference type="Proteomes" id="UP001497457">
    <property type="component" value="Chromosome 11b"/>
</dbReference>
<evidence type="ECO:0000256" key="9">
    <source>
        <dbReference type="ARBA" id="ARBA00023328"/>
    </source>
</evidence>
<protein>
    <recommendedName>
        <fullName evidence="10">Histone H3-like centromeric protein CENH3</fullName>
    </recommendedName>
    <alternativeName>
        <fullName evidence="12">Centromeric histone CENH3</fullName>
    </alternativeName>
    <alternativeName>
        <fullName evidence="11">Centromeric histone H3</fullName>
    </alternativeName>
</protein>
<name>A0ABC8WFV4_9POAL</name>
<dbReference type="SMART" id="SM00428">
    <property type="entry name" value="H3"/>
    <property type="match status" value="1"/>
</dbReference>
<evidence type="ECO:0000313" key="15">
    <source>
        <dbReference type="EMBL" id="CAL4901381.1"/>
    </source>
</evidence>
<evidence type="ECO:0000256" key="6">
    <source>
        <dbReference type="ARBA" id="ARBA00022990"/>
    </source>
</evidence>
<gene>
    <name evidence="16" type="ORF">URODEC1_LOCUS13316</name>
    <name evidence="15" type="ORF">URODEC1_LOCUS9286</name>
</gene>
<evidence type="ECO:0000256" key="10">
    <source>
        <dbReference type="ARBA" id="ARBA00072323"/>
    </source>
</evidence>
<sequence length="169" mass="18971">MARTKHAAVKKPKEQPKKKLQFGLSPQRRATRSGGASTSETPARAAGTGDGAAAGAGTPRRQQQRVKKPHRWRPGTVALREIRKFQKSTELLIPFAPFTRLVREITDFYARGTVTRWTPEALLAMQEAAEFHLIELFEVSNLCAIHANRVTIMQKDMQLAKRIGGRRWS</sequence>
<proteinExistence type="inferred from homology"/>
<dbReference type="Proteomes" id="UP001497457">
    <property type="component" value="Chromosome 12b"/>
</dbReference>
<dbReference type="GO" id="GO:0003677">
    <property type="term" value="F:DNA binding"/>
    <property type="evidence" value="ECO:0007669"/>
    <property type="project" value="UniProtKB-KW"/>
</dbReference>
<evidence type="ECO:0000259" key="14">
    <source>
        <dbReference type="Pfam" id="PF00125"/>
    </source>
</evidence>
<evidence type="ECO:0000256" key="7">
    <source>
        <dbReference type="ARBA" id="ARBA00023125"/>
    </source>
</evidence>
<keyword evidence="6" id="KW-0007">Acetylation</keyword>
<dbReference type="EMBL" id="OZ075121">
    <property type="protein sequence ID" value="CAL4901381.1"/>
    <property type="molecule type" value="Genomic_DNA"/>
</dbReference>
<evidence type="ECO:0000256" key="1">
    <source>
        <dbReference type="ARBA" id="ARBA00004629"/>
    </source>
</evidence>
<evidence type="ECO:0000256" key="4">
    <source>
        <dbReference type="ARBA" id="ARBA00022481"/>
    </source>
</evidence>
<keyword evidence="4" id="KW-0488">Methylation</keyword>
<evidence type="ECO:0000256" key="12">
    <source>
        <dbReference type="ARBA" id="ARBA00083474"/>
    </source>
</evidence>
<evidence type="ECO:0000256" key="8">
    <source>
        <dbReference type="ARBA" id="ARBA00023269"/>
    </source>
</evidence>
<feature type="domain" description="Core Histone H2A/H2B/H3" evidence="14">
    <location>
        <begin position="74"/>
        <end position="163"/>
    </location>
</feature>
<evidence type="ECO:0000256" key="5">
    <source>
        <dbReference type="ARBA" id="ARBA00022838"/>
    </source>
</evidence>
<feature type="compositionally biased region" description="Basic residues" evidence="13">
    <location>
        <begin position="1"/>
        <end position="10"/>
    </location>
</feature>
<dbReference type="PANTHER" id="PTHR11426">
    <property type="entry name" value="HISTONE H3"/>
    <property type="match status" value="1"/>
</dbReference>
<keyword evidence="9" id="KW-0137">Centromere</keyword>
<dbReference type="SUPFAM" id="SSF47113">
    <property type="entry name" value="Histone-fold"/>
    <property type="match status" value="1"/>
</dbReference>
<keyword evidence="8" id="KW-0544">Nucleosome core</keyword>
<dbReference type="InterPro" id="IPR000164">
    <property type="entry name" value="Histone_H3/CENP-A"/>
</dbReference>
<feature type="compositionally biased region" description="Basic residues" evidence="13">
    <location>
        <begin position="62"/>
        <end position="71"/>
    </location>
</feature>
<dbReference type="PROSITE" id="PS00959">
    <property type="entry name" value="HISTONE_H3_2"/>
    <property type="match status" value="1"/>
</dbReference>
<comment type="similarity">
    <text evidence="2">Belongs to the histone H3 family.</text>
</comment>
<dbReference type="CDD" id="cd22911">
    <property type="entry name" value="HFD_H3"/>
    <property type="match status" value="1"/>
</dbReference>
<dbReference type="Pfam" id="PF00125">
    <property type="entry name" value="Histone"/>
    <property type="match status" value="1"/>
</dbReference>
<evidence type="ECO:0000256" key="2">
    <source>
        <dbReference type="ARBA" id="ARBA00010343"/>
    </source>
</evidence>
<accession>A0ABC8WFV4</accession>
<evidence type="ECO:0000256" key="3">
    <source>
        <dbReference type="ARBA" id="ARBA00022454"/>
    </source>
</evidence>
<dbReference type="GO" id="GO:0000776">
    <property type="term" value="C:kinetochore"/>
    <property type="evidence" value="ECO:0007669"/>
    <property type="project" value="UniProtKB-KW"/>
</dbReference>
<keyword evidence="5" id="KW-0995">Kinetochore</keyword>
<dbReference type="FunFam" id="1.10.20.10:FF:000106">
    <property type="entry name" value="Centromeric histone 3"/>
    <property type="match status" value="1"/>
</dbReference>
<evidence type="ECO:0000313" key="16">
    <source>
        <dbReference type="EMBL" id="CAL4908806.1"/>
    </source>
</evidence>
<dbReference type="Gene3D" id="1.10.20.10">
    <property type="entry name" value="Histone, subunit A"/>
    <property type="match status" value="1"/>
</dbReference>
<keyword evidence="3" id="KW-0158">Chromosome</keyword>
<dbReference type="EMBL" id="OZ075122">
    <property type="protein sequence ID" value="CAL4908806.1"/>
    <property type="molecule type" value="Genomic_DNA"/>
</dbReference>
<evidence type="ECO:0000256" key="11">
    <source>
        <dbReference type="ARBA" id="ARBA00075700"/>
    </source>
</evidence>
<dbReference type="GO" id="GO:0000786">
    <property type="term" value="C:nucleosome"/>
    <property type="evidence" value="ECO:0007669"/>
    <property type="project" value="UniProtKB-KW"/>
</dbReference>
<reference evidence="16 17" key="1">
    <citation type="submission" date="2024-10" db="EMBL/GenBank/DDBJ databases">
        <authorList>
            <person name="Ryan C."/>
        </authorList>
    </citation>
    <scope>NUCLEOTIDE SEQUENCE [LARGE SCALE GENOMIC DNA]</scope>
</reference>
<keyword evidence="17" id="KW-1185">Reference proteome</keyword>
<keyword evidence="7" id="KW-0238">DNA-binding</keyword>
<comment type="subcellular location">
    <subcellularLocation>
        <location evidence="1">Chromosome</location>
        <location evidence="1">Centromere</location>
        <location evidence="1">Kinetochore</location>
    </subcellularLocation>
</comment>
<feature type="region of interest" description="Disordered" evidence="13">
    <location>
        <begin position="1"/>
        <end position="71"/>
    </location>
</feature>
<organism evidence="16 17">
    <name type="scientific">Urochloa decumbens</name>
    <dbReference type="NCBI Taxonomy" id="240449"/>
    <lineage>
        <taxon>Eukaryota</taxon>
        <taxon>Viridiplantae</taxon>
        <taxon>Streptophyta</taxon>
        <taxon>Embryophyta</taxon>
        <taxon>Tracheophyta</taxon>
        <taxon>Spermatophyta</taxon>
        <taxon>Magnoliopsida</taxon>
        <taxon>Liliopsida</taxon>
        <taxon>Poales</taxon>
        <taxon>Poaceae</taxon>
        <taxon>PACMAD clade</taxon>
        <taxon>Panicoideae</taxon>
        <taxon>Panicodae</taxon>
        <taxon>Paniceae</taxon>
        <taxon>Melinidinae</taxon>
        <taxon>Urochloa</taxon>
    </lineage>
</organism>
<evidence type="ECO:0000256" key="13">
    <source>
        <dbReference type="SAM" id="MobiDB-lite"/>
    </source>
</evidence>
<dbReference type="InterPro" id="IPR007125">
    <property type="entry name" value="H2A/H2B/H3"/>
</dbReference>